<feature type="transmembrane region" description="Helical" evidence="1">
    <location>
        <begin position="75"/>
        <end position="92"/>
    </location>
</feature>
<keyword evidence="3" id="KW-0808">Transferase</keyword>
<feature type="transmembrane region" description="Helical" evidence="1">
    <location>
        <begin position="118"/>
        <end position="136"/>
    </location>
</feature>
<feature type="transmembrane region" description="Helical" evidence="1">
    <location>
        <begin position="12"/>
        <end position="28"/>
    </location>
</feature>
<name>J7J4D0_DESMD</name>
<gene>
    <name evidence="3" type="ordered locus">Desmer_4326</name>
</gene>
<proteinExistence type="predicted"/>
<keyword evidence="1" id="KW-0472">Membrane</keyword>
<dbReference type="KEGG" id="dmi:Desmer_4326"/>
<accession>J7J4D0</accession>
<dbReference type="eggNOG" id="COG1835">
    <property type="taxonomic scope" value="Bacteria"/>
</dbReference>
<evidence type="ECO:0000313" key="3">
    <source>
        <dbReference type="EMBL" id="AFQ46138.1"/>
    </source>
</evidence>
<dbReference type="RefSeq" id="WP_014905044.1">
    <property type="nucleotide sequence ID" value="NC_018515.1"/>
</dbReference>
<dbReference type="OrthoDB" id="1938901at2"/>
<feature type="transmembrane region" description="Helical" evidence="1">
    <location>
        <begin position="227"/>
        <end position="247"/>
    </location>
</feature>
<evidence type="ECO:0000259" key="2">
    <source>
        <dbReference type="Pfam" id="PF01757"/>
    </source>
</evidence>
<dbReference type="Pfam" id="PF01757">
    <property type="entry name" value="Acyl_transf_3"/>
    <property type="match status" value="1"/>
</dbReference>
<dbReference type="AlphaFoldDB" id="J7J4D0"/>
<reference evidence="3 4" key="1">
    <citation type="journal article" date="2012" name="J. Bacteriol.">
        <title>Complete genome sequences of Desulfosporosinus orientis DSM765T, Desulfosporosinus youngiae DSM17734T, Desulfosporosinus meridiei DSM13257T, and Desulfosporosinus acidiphilus DSM22704T.</title>
        <authorList>
            <person name="Pester M."/>
            <person name="Brambilla E."/>
            <person name="Alazard D."/>
            <person name="Rattei T."/>
            <person name="Weinmaier T."/>
            <person name="Han J."/>
            <person name="Lucas S."/>
            <person name="Lapidus A."/>
            <person name="Cheng J.F."/>
            <person name="Goodwin L."/>
            <person name="Pitluck S."/>
            <person name="Peters L."/>
            <person name="Ovchinnikova G."/>
            <person name="Teshima H."/>
            <person name="Detter J.C."/>
            <person name="Han C.S."/>
            <person name="Tapia R."/>
            <person name="Land M.L."/>
            <person name="Hauser L."/>
            <person name="Kyrpides N.C."/>
            <person name="Ivanova N.N."/>
            <person name="Pagani I."/>
            <person name="Huntmann M."/>
            <person name="Wei C.L."/>
            <person name="Davenport K.W."/>
            <person name="Daligault H."/>
            <person name="Chain P.S."/>
            <person name="Chen A."/>
            <person name="Mavromatis K."/>
            <person name="Markowitz V."/>
            <person name="Szeto E."/>
            <person name="Mikhailova N."/>
            <person name="Pati A."/>
            <person name="Wagner M."/>
            <person name="Woyke T."/>
            <person name="Ollivier B."/>
            <person name="Klenk H.P."/>
            <person name="Spring S."/>
            <person name="Loy A."/>
        </authorList>
    </citation>
    <scope>NUCLEOTIDE SEQUENCE [LARGE SCALE GENOMIC DNA]</scope>
    <source>
        <strain evidence="4">ATCC BAA-275 / DSM 13257 / NCIMB 13706 / S10</strain>
    </source>
</reference>
<dbReference type="InterPro" id="IPR002656">
    <property type="entry name" value="Acyl_transf_3_dom"/>
</dbReference>
<feature type="domain" description="Acyltransferase 3" evidence="2">
    <location>
        <begin position="8"/>
        <end position="299"/>
    </location>
</feature>
<dbReference type="GO" id="GO:0016747">
    <property type="term" value="F:acyltransferase activity, transferring groups other than amino-acyl groups"/>
    <property type="evidence" value="ECO:0007669"/>
    <property type="project" value="InterPro"/>
</dbReference>
<keyword evidence="1" id="KW-0812">Transmembrane</keyword>
<reference evidence="4" key="2">
    <citation type="submission" date="2012-08" db="EMBL/GenBank/DDBJ databases">
        <title>Finished genome of Desulfosporosinus meridiei DSM 13257.</title>
        <authorList>
            <person name="Huntemann M."/>
            <person name="Wei C.-L."/>
            <person name="Han J."/>
            <person name="Detter J.C."/>
            <person name="Han C."/>
            <person name="Davenport K."/>
            <person name="Daligault H."/>
            <person name="Erkkila T."/>
            <person name="Gu W."/>
            <person name="Munk A.C.C."/>
            <person name="Teshima H."/>
            <person name="Xu Y."/>
            <person name="Chain P."/>
            <person name="Tapia R."/>
            <person name="Chen A."/>
            <person name="Krypides N."/>
            <person name="Mavromatis K."/>
            <person name="Markowitz V."/>
            <person name="Szeto E."/>
            <person name="Ivanova N."/>
            <person name="Mikhailova N."/>
            <person name="Ovchinnikova G."/>
            <person name="Pagani I."/>
            <person name="Pati A."/>
            <person name="Goodwin L."/>
            <person name="Peters L."/>
            <person name="Pitluck S."/>
            <person name="Woyke T."/>
            <person name="Pester M."/>
            <person name="Spring S."/>
            <person name="Ollivier B."/>
            <person name="Rattei T."/>
            <person name="Klenk H.-P."/>
            <person name="Wagner M."/>
            <person name="Loy A."/>
        </authorList>
    </citation>
    <scope>NUCLEOTIDE SEQUENCE [LARGE SCALE GENOMIC DNA]</scope>
    <source>
        <strain evidence="4">ATCC BAA-275 / DSM 13257 / NCIMB 13706 / S10</strain>
    </source>
</reference>
<keyword evidence="3" id="KW-0012">Acyltransferase</keyword>
<dbReference type="Proteomes" id="UP000005262">
    <property type="component" value="Chromosome"/>
</dbReference>
<dbReference type="HOGENOM" id="CLU_854456_0_0_9"/>
<sequence>MNKESTEQLKGIAILLVVIGHLFVTKFINTTNPAFNYLGAQGVAIFLILSGYGITSSYLTKGMDKSFLGRRLRTVLLPYSLVTLVWFVYDYFRSTVYPLRTILLSLFGLDFKLTMDGTMWYIFFILMWYFLFYLIFSFSFPNILKVGLLFGFAYLLRYHSRSNLTEVVYWQWGLHAIMFPLGSLFALVPLERFSKQTLQMGFGLMGIMGLAAYLLNLQDNALGLGPYMLSNLGFALVAFSVIIVLGQLGYHSQLLGFIGSISYEVYLLEAVFMYKLALPYVLPNKGLSLGLYVLALVGGSLLLKRSMKQLLQIISRKQDLKAENTPGPWLAG</sequence>
<keyword evidence="1" id="KW-1133">Transmembrane helix</keyword>
<keyword evidence="4" id="KW-1185">Reference proteome</keyword>
<evidence type="ECO:0000256" key="1">
    <source>
        <dbReference type="SAM" id="Phobius"/>
    </source>
</evidence>
<dbReference type="EMBL" id="CP003629">
    <property type="protein sequence ID" value="AFQ46138.1"/>
    <property type="molecule type" value="Genomic_DNA"/>
</dbReference>
<feature type="transmembrane region" description="Helical" evidence="1">
    <location>
        <begin position="172"/>
        <end position="190"/>
    </location>
</feature>
<protein>
    <submittedName>
        <fullName evidence="3">Putative acyltransferase</fullName>
    </submittedName>
</protein>
<feature type="transmembrane region" description="Helical" evidence="1">
    <location>
        <begin position="286"/>
        <end position="303"/>
    </location>
</feature>
<organism evidence="3 4">
    <name type="scientific">Desulfosporosinus meridiei (strain ATCC BAA-275 / DSM 13257 / KCTC 12902 / NCIMB 13706 / S10)</name>
    <dbReference type="NCBI Taxonomy" id="768704"/>
    <lineage>
        <taxon>Bacteria</taxon>
        <taxon>Bacillati</taxon>
        <taxon>Bacillota</taxon>
        <taxon>Clostridia</taxon>
        <taxon>Eubacteriales</taxon>
        <taxon>Desulfitobacteriaceae</taxon>
        <taxon>Desulfosporosinus</taxon>
    </lineage>
</organism>
<feature type="transmembrane region" description="Helical" evidence="1">
    <location>
        <begin position="197"/>
        <end position="215"/>
    </location>
</feature>
<evidence type="ECO:0000313" key="4">
    <source>
        <dbReference type="Proteomes" id="UP000005262"/>
    </source>
</evidence>
<feature type="transmembrane region" description="Helical" evidence="1">
    <location>
        <begin position="34"/>
        <end position="54"/>
    </location>
</feature>
<dbReference type="STRING" id="768704.Desmer_4326"/>